<keyword evidence="5" id="KW-1185">Reference proteome</keyword>
<dbReference type="PANTHER" id="PTHR33620">
    <property type="entry name" value="UREASE ACCESSORY PROTEIN F"/>
    <property type="match status" value="1"/>
</dbReference>
<dbReference type="PANTHER" id="PTHR33620:SF1">
    <property type="entry name" value="UREASE ACCESSORY PROTEIN F"/>
    <property type="match status" value="1"/>
</dbReference>
<comment type="similarity">
    <text evidence="3">Belongs to the UreF family.</text>
</comment>
<reference evidence="4" key="2">
    <citation type="submission" date="2020-09" db="EMBL/GenBank/DDBJ databases">
        <authorList>
            <person name="Sun Q."/>
            <person name="Zhou Y."/>
        </authorList>
    </citation>
    <scope>NUCLEOTIDE SEQUENCE</scope>
    <source>
        <strain evidence="4">CGMCC 1.16012</strain>
    </source>
</reference>
<dbReference type="PIRSF" id="PIRSF009467">
    <property type="entry name" value="Ureas_acces_UreF"/>
    <property type="match status" value="1"/>
</dbReference>
<keyword evidence="2 3" id="KW-0143">Chaperone</keyword>
<sequence length="222" mass="24142">MVMDGHTAMPTDAQILTLTQWFSPGYPVGAYAYSHGLEWGIEAGDVRDFSTAKQWVADVLSHGTGWNDALFMSAAFEADGDALAELDEECRAFAPSRERLKEADLQGAAFCEITGELLGARLKGLSYPVAVGRAARLADLPVQLTMQMYLQAFLANLAAVAMRLVPLGQTDGQRLIRDLTPMCSEIAKKAMGATLDDLSSTAFLADIASMKHELQYSRIFRT</sequence>
<keyword evidence="1 3" id="KW-0996">Nickel insertion</keyword>
<dbReference type="GO" id="GO:0005737">
    <property type="term" value="C:cytoplasm"/>
    <property type="evidence" value="ECO:0007669"/>
    <property type="project" value="UniProtKB-SubCell"/>
</dbReference>
<dbReference type="Gene3D" id="1.10.4190.10">
    <property type="entry name" value="Urease accessory protein UreF"/>
    <property type="match status" value="1"/>
</dbReference>
<evidence type="ECO:0000256" key="3">
    <source>
        <dbReference type="HAMAP-Rule" id="MF_01385"/>
    </source>
</evidence>
<dbReference type="InterPro" id="IPR002639">
    <property type="entry name" value="UreF"/>
</dbReference>
<evidence type="ECO:0000313" key="5">
    <source>
        <dbReference type="Proteomes" id="UP000606730"/>
    </source>
</evidence>
<evidence type="ECO:0000256" key="2">
    <source>
        <dbReference type="ARBA" id="ARBA00023186"/>
    </source>
</evidence>
<dbReference type="Pfam" id="PF01730">
    <property type="entry name" value="UreF"/>
    <property type="match status" value="1"/>
</dbReference>
<evidence type="ECO:0000256" key="1">
    <source>
        <dbReference type="ARBA" id="ARBA00022988"/>
    </source>
</evidence>
<reference evidence="4" key="1">
    <citation type="journal article" date="2014" name="Int. J. Syst. Evol. Microbiol.">
        <title>Complete genome sequence of Corynebacterium casei LMG S-19264T (=DSM 44701T), isolated from a smear-ripened cheese.</title>
        <authorList>
            <consortium name="US DOE Joint Genome Institute (JGI-PGF)"/>
            <person name="Walter F."/>
            <person name="Albersmeier A."/>
            <person name="Kalinowski J."/>
            <person name="Ruckert C."/>
        </authorList>
    </citation>
    <scope>NUCLEOTIDE SEQUENCE</scope>
    <source>
        <strain evidence="4">CGMCC 1.16012</strain>
    </source>
</reference>
<comment type="subunit">
    <text evidence="3">UreD, UreF and UreG form a complex that acts as a GTP-hydrolysis-dependent molecular chaperone, activating the urease apoprotein by helping to assemble the nickel containing metallocenter of UreC. The UreE protein probably delivers the nickel.</text>
</comment>
<dbReference type="GO" id="GO:0016151">
    <property type="term" value="F:nickel cation binding"/>
    <property type="evidence" value="ECO:0007669"/>
    <property type="project" value="UniProtKB-UniRule"/>
</dbReference>
<comment type="caution">
    <text evidence="4">The sequence shown here is derived from an EMBL/GenBank/DDBJ whole genome shotgun (WGS) entry which is preliminary data.</text>
</comment>
<protein>
    <recommendedName>
        <fullName evidence="3">Urease accessory protein UreF</fullName>
    </recommendedName>
</protein>
<evidence type="ECO:0000313" key="4">
    <source>
        <dbReference type="EMBL" id="GGE37210.1"/>
    </source>
</evidence>
<dbReference type="HAMAP" id="MF_01385">
    <property type="entry name" value="UreF"/>
    <property type="match status" value="1"/>
</dbReference>
<organism evidence="4 5">
    <name type="scientific">Actibacterium pelagium</name>
    <dbReference type="NCBI Taxonomy" id="2029103"/>
    <lineage>
        <taxon>Bacteria</taxon>
        <taxon>Pseudomonadati</taxon>
        <taxon>Pseudomonadota</taxon>
        <taxon>Alphaproteobacteria</taxon>
        <taxon>Rhodobacterales</taxon>
        <taxon>Roseobacteraceae</taxon>
        <taxon>Actibacterium</taxon>
    </lineage>
</organism>
<dbReference type="EMBL" id="BMKN01000001">
    <property type="protein sequence ID" value="GGE37210.1"/>
    <property type="molecule type" value="Genomic_DNA"/>
</dbReference>
<dbReference type="AlphaFoldDB" id="A0A917EGJ7"/>
<accession>A0A917EGJ7</accession>
<proteinExistence type="inferred from homology"/>
<dbReference type="Proteomes" id="UP000606730">
    <property type="component" value="Unassembled WGS sequence"/>
</dbReference>
<dbReference type="InterPro" id="IPR038277">
    <property type="entry name" value="UreF_sf"/>
</dbReference>
<gene>
    <name evidence="3 4" type="primary">ureF</name>
    <name evidence="4" type="ORF">GCM10011517_01170</name>
</gene>
<name>A0A917EGJ7_9RHOB</name>
<comment type="function">
    <text evidence="3">Required for maturation of urease via the functional incorporation of the urease nickel metallocenter.</text>
</comment>
<comment type="subcellular location">
    <subcellularLocation>
        <location evidence="3">Cytoplasm</location>
    </subcellularLocation>
</comment>
<keyword evidence="3" id="KW-0963">Cytoplasm</keyword>